<name>A0A371DX54_9APHY</name>
<evidence type="ECO:0000256" key="1">
    <source>
        <dbReference type="SAM" id="MobiDB-lite"/>
    </source>
</evidence>
<accession>A0A371DX54</accession>
<dbReference type="Proteomes" id="UP000256964">
    <property type="component" value="Unassembled WGS sequence"/>
</dbReference>
<feature type="compositionally biased region" description="Basic and acidic residues" evidence="1">
    <location>
        <begin position="92"/>
        <end position="101"/>
    </location>
</feature>
<feature type="compositionally biased region" description="Basic and acidic residues" evidence="1">
    <location>
        <begin position="24"/>
        <end position="38"/>
    </location>
</feature>
<gene>
    <name evidence="2" type="ORF">OH76DRAFT_16905</name>
</gene>
<feature type="compositionally biased region" description="Basic and acidic residues" evidence="1">
    <location>
        <begin position="70"/>
        <end position="82"/>
    </location>
</feature>
<sequence>MREAGRDRGKNEHERRATRTRACYTRDTRLDKPQDVRWFDANFPAAGRSVGRGGNEAGDGSDRIGPAPPSEHDPQRSSEPRSRARACTDGQGRTEEDRRTCEPSGSGCRDATADRQRIKPPARTRFGDSTIGYSARAVGEL</sequence>
<protein>
    <submittedName>
        <fullName evidence="2">Uncharacterized protein</fullName>
    </submittedName>
</protein>
<dbReference type="EMBL" id="KZ857379">
    <property type="protein sequence ID" value="RDX57123.1"/>
    <property type="molecule type" value="Genomic_DNA"/>
</dbReference>
<organism evidence="2 3">
    <name type="scientific">Lentinus brumalis</name>
    <dbReference type="NCBI Taxonomy" id="2498619"/>
    <lineage>
        <taxon>Eukaryota</taxon>
        <taxon>Fungi</taxon>
        <taxon>Dikarya</taxon>
        <taxon>Basidiomycota</taxon>
        <taxon>Agaricomycotina</taxon>
        <taxon>Agaricomycetes</taxon>
        <taxon>Polyporales</taxon>
        <taxon>Polyporaceae</taxon>
        <taxon>Lentinus</taxon>
    </lineage>
</organism>
<evidence type="ECO:0000313" key="2">
    <source>
        <dbReference type="EMBL" id="RDX57123.1"/>
    </source>
</evidence>
<keyword evidence="3" id="KW-1185">Reference proteome</keyword>
<dbReference type="AlphaFoldDB" id="A0A371DX54"/>
<reference evidence="2 3" key="1">
    <citation type="journal article" date="2018" name="Biotechnol. Biofuels">
        <title>Integrative visual omics of the white-rot fungus Polyporus brumalis exposes the biotechnological potential of its oxidative enzymes for delignifying raw plant biomass.</title>
        <authorList>
            <person name="Miyauchi S."/>
            <person name="Rancon A."/>
            <person name="Drula E."/>
            <person name="Hage H."/>
            <person name="Chaduli D."/>
            <person name="Favel A."/>
            <person name="Grisel S."/>
            <person name="Henrissat B."/>
            <person name="Herpoel-Gimbert I."/>
            <person name="Ruiz-Duenas F.J."/>
            <person name="Chevret D."/>
            <person name="Hainaut M."/>
            <person name="Lin J."/>
            <person name="Wang M."/>
            <person name="Pangilinan J."/>
            <person name="Lipzen A."/>
            <person name="Lesage-Meessen L."/>
            <person name="Navarro D."/>
            <person name="Riley R."/>
            <person name="Grigoriev I.V."/>
            <person name="Zhou S."/>
            <person name="Raouche S."/>
            <person name="Rosso M.N."/>
        </authorList>
    </citation>
    <scope>NUCLEOTIDE SEQUENCE [LARGE SCALE GENOMIC DNA]</scope>
    <source>
        <strain evidence="2 3">BRFM 1820</strain>
    </source>
</reference>
<evidence type="ECO:0000313" key="3">
    <source>
        <dbReference type="Proteomes" id="UP000256964"/>
    </source>
</evidence>
<feature type="region of interest" description="Disordered" evidence="1">
    <location>
        <begin position="1"/>
        <end position="128"/>
    </location>
</feature>
<proteinExistence type="predicted"/>
<feature type="compositionally biased region" description="Basic and acidic residues" evidence="1">
    <location>
        <begin position="1"/>
        <end position="17"/>
    </location>
</feature>